<dbReference type="AlphaFoldDB" id="A0A9X4QL44"/>
<accession>A0A9X4QL44</accession>
<evidence type="ECO:0000313" key="1">
    <source>
        <dbReference type="EMBL" id="MDG0790309.1"/>
    </source>
</evidence>
<reference evidence="1 2" key="1">
    <citation type="submission" date="2022-10" db="EMBL/GenBank/DDBJ databases">
        <title>Comparative genomic analysis of Cohnella hashimotonis sp. nov., isolated from the International Space Station.</title>
        <authorList>
            <person name="Simpson A."/>
            <person name="Venkateswaran K."/>
        </authorList>
    </citation>
    <scope>NUCLEOTIDE SEQUENCE [LARGE SCALE GENOMIC DNA]</scope>
    <source>
        <strain evidence="1 2">DSM 18997</strain>
    </source>
</reference>
<dbReference type="EMBL" id="JAPDHZ010000002">
    <property type="protein sequence ID" value="MDG0790309.1"/>
    <property type="molecule type" value="Genomic_DNA"/>
</dbReference>
<dbReference type="Proteomes" id="UP001153387">
    <property type="component" value="Unassembled WGS sequence"/>
</dbReference>
<proteinExistence type="predicted"/>
<sequence length="76" mass="8449">MRDQLVSERTGVDGVVEQQLDIDEPAPDGVFEKAMKFDQPERSPGAEAANGLVVVLVGEGERKARLRRRCRVRRAS</sequence>
<organism evidence="1 2">
    <name type="scientific">Cohnella ginsengisoli</name>
    <dbReference type="NCBI Taxonomy" id="425004"/>
    <lineage>
        <taxon>Bacteria</taxon>
        <taxon>Bacillati</taxon>
        <taxon>Bacillota</taxon>
        <taxon>Bacilli</taxon>
        <taxon>Bacillales</taxon>
        <taxon>Paenibacillaceae</taxon>
        <taxon>Cohnella</taxon>
    </lineage>
</organism>
<evidence type="ECO:0000313" key="2">
    <source>
        <dbReference type="Proteomes" id="UP001153387"/>
    </source>
</evidence>
<name>A0A9X4QL44_9BACL</name>
<protein>
    <submittedName>
        <fullName evidence="1">Uncharacterized protein</fullName>
    </submittedName>
</protein>
<gene>
    <name evidence="1" type="ORF">OMP38_05175</name>
</gene>
<comment type="caution">
    <text evidence="1">The sequence shown here is derived from an EMBL/GenBank/DDBJ whole genome shotgun (WGS) entry which is preliminary data.</text>
</comment>
<dbReference type="RefSeq" id="WP_277564156.1">
    <property type="nucleotide sequence ID" value="NZ_JAPDHZ010000002.1"/>
</dbReference>
<keyword evidence="2" id="KW-1185">Reference proteome</keyword>